<dbReference type="PROSITE" id="PS50927">
    <property type="entry name" value="BULB_LECTIN"/>
    <property type="match status" value="1"/>
</dbReference>
<evidence type="ECO:0000256" key="14">
    <source>
        <dbReference type="ARBA" id="ARBA00023180"/>
    </source>
</evidence>
<comment type="caution">
    <text evidence="18">Lacks conserved residue(s) required for the propagation of feature annotation.</text>
</comment>
<reference evidence="21" key="1">
    <citation type="submission" date="2025-08" db="UniProtKB">
        <authorList>
            <consortium name="RefSeq"/>
        </authorList>
    </citation>
    <scope>IDENTIFICATION</scope>
</reference>
<name>A0A1U8ALH3_NELNU</name>
<dbReference type="PROSITE" id="PS00107">
    <property type="entry name" value="PROTEIN_KINASE_ATP"/>
    <property type="match status" value="1"/>
</dbReference>
<dbReference type="FunFam" id="2.90.10.10:FF:000015">
    <property type="entry name" value="Serine/threonine-protein kinase"/>
    <property type="match status" value="1"/>
</dbReference>
<evidence type="ECO:0000256" key="12">
    <source>
        <dbReference type="ARBA" id="ARBA00023157"/>
    </source>
</evidence>
<evidence type="ECO:0000256" key="3">
    <source>
        <dbReference type="ARBA" id="ARBA00022536"/>
    </source>
</evidence>
<dbReference type="PANTHER" id="PTHR47974">
    <property type="entry name" value="OS07G0415500 PROTEIN"/>
    <property type="match status" value="1"/>
</dbReference>
<evidence type="ECO:0000256" key="19">
    <source>
        <dbReference type="PROSITE-ProRule" id="PRU10141"/>
    </source>
</evidence>
<dbReference type="GeneID" id="104605223"/>
<dbReference type="GO" id="GO:0004674">
    <property type="term" value="F:protein serine/threonine kinase activity"/>
    <property type="evidence" value="ECO:0007669"/>
    <property type="project" value="UniProtKB-KW"/>
</dbReference>
<dbReference type="FunFam" id="2.90.10.10:FF:000007">
    <property type="entry name" value="Serine/threonine-protein kinase"/>
    <property type="match status" value="1"/>
</dbReference>
<protein>
    <recommendedName>
        <fullName evidence="17">Receptor-like serine/threonine-protein kinase</fullName>
        <ecNumber evidence="17">2.7.11.1</ecNumber>
    </recommendedName>
</protein>
<evidence type="ECO:0000256" key="1">
    <source>
        <dbReference type="ARBA" id="ARBA00004479"/>
    </source>
</evidence>
<evidence type="ECO:0000256" key="13">
    <source>
        <dbReference type="ARBA" id="ARBA00023170"/>
    </source>
</evidence>
<evidence type="ECO:0000256" key="17">
    <source>
        <dbReference type="PIRNR" id="PIRNR000641"/>
    </source>
</evidence>
<keyword evidence="11" id="KW-0472">Membrane</keyword>
<evidence type="ECO:0000256" key="6">
    <source>
        <dbReference type="ARBA" id="ARBA00022729"/>
    </source>
</evidence>
<dbReference type="InterPro" id="IPR001480">
    <property type="entry name" value="Bulb-type_lectin_dom"/>
</dbReference>
<dbReference type="CDD" id="cd00053">
    <property type="entry name" value="EGF"/>
    <property type="match status" value="1"/>
</dbReference>
<feature type="binding site" evidence="19">
    <location>
        <position position="544"/>
    </location>
    <ligand>
        <name>ATP</name>
        <dbReference type="ChEBI" id="CHEBI:30616"/>
    </ligand>
</feature>
<dbReference type="InterPro" id="IPR017441">
    <property type="entry name" value="Protein_kinase_ATP_BS"/>
</dbReference>
<gene>
    <name evidence="21" type="primary">LOC104605223</name>
</gene>
<dbReference type="Gene3D" id="2.90.10.10">
    <property type="entry name" value="Bulb-type lectin domain"/>
    <property type="match status" value="1"/>
</dbReference>
<keyword evidence="20" id="KW-1185">Reference proteome</keyword>
<dbReference type="FunFam" id="3.30.200.20:FF:000059">
    <property type="entry name" value="S-receptor-like serine/threonine-protein kinase"/>
    <property type="match status" value="1"/>
</dbReference>
<dbReference type="KEGG" id="nnu:104605223"/>
<dbReference type="GO" id="GO:0106310">
    <property type="term" value="F:protein serine kinase activity"/>
    <property type="evidence" value="ECO:0007669"/>
    <property type="project" value="RHEA"/>
</dbReference>
<dbReference type="GO" id="GO:0005524">
    <property type="term" value="F:ATP binding"/>
    <property type="evidence" value="ECO:0007669"/>
    <property type="project" value="UniProtKB-UniRule"/>
</dbReference>
<dbReference type="Pfam" id="PF00069">
    <property type="entry name" value="Pkinase"/>
    <property type="match status" value="1"/>
</dbReference>
<keyword evidence="2 17" id="KW-0723">Serine/threonine-protein kinase</keyword>
<dbReference type="PROSITE" id="PS50026">
    <property type="entry name" value="EGF_3"/>
    <property type="match status" value="1"/>
</dbReference>
<comment type="subcellular location">
    <subcellularLocation>
        <location evidence="1">Membrane</location>
        <topology evidence="1">Single-pass type I membrane protein</topology>
    </subcellularLocation>
</comment>
<keyword evidence="14" id="KW-0325">Glycoprotein</keyword>
<dbReference type="Pfam" id="PF08276">
    <property type="entry name" value="PAN_2"/>
    <property type="match status" value="1"/>
</dbReference>
<dbReference type="InterPro" id="IPR036426">
    <property type="entry name" value="Bulb-type_lectin_dom_sf"/>
</dbReference>
<comment type="catalytic activity">
    <reaction evidence="16 17">
        <text>L-seryl-[protein] + ATP = O-phospho-L-seryl-[protein] + ADP + H(+)</text>
        <dbReference type="Rhea" id="RHEA:17989"/>
        <dbReference type="Rhea" id="RHEA-COMP:9863"/>
        <dbReference type="Rhea" id="RHEA-COMP:11604"/>
        <dbReference type="ChEBI" id="CHEBI:15378"/>
        <dbReference type="ChEBI" id="CHEBI:29999"/>
        <dbReference type="ChEBI" id="CHEBI:30616"/>
        <dbReference type="ChEBI" id="CHEBI:83421"/>
        <dbReference type="ChEBI" id="CHEBI:456216"/>
        <dbReference type="EC" id="2.7.11.1"/>
    </reaction>
</comment>
<comment type="similarity">
    <text evidence="17">Belongs to the protein kinase superfamily. Ser/Thr protein kinase family.</text>
</comment>
<dbReference type="OrthoDB" id="619632at2759"/>
<evidence type="ECO:0000256" key="18">
    <source>
        <dbReference type="PROSITE-ProRule" id="PRU00076"/>
    </source>
</evidence>
<dbReference type="PIRSF" id="PIRSF000641">
    <property type="entry name" value="SRK"/>
    <property type="match status" value="1"/>
</dbReference>
<keyword evidence="13 21" id="KW-0675">Receptor</keyword>
<keyword evidence="9 17" id="KW-0067">ATP-binding</keyword>
<keyword evidence="12" id="KW-1015">Disulfide bond</keyword>
<comment type="catalytic activity">
    <reaction evidence="15 17">
        <text>L-threonyl-[protein] + ATP = O-phospho-L-threonyl-[protein] + ADP + H(+)</text>
        <dbReference type="Rhea" id="RHEA:46608"/>
        <dbReference type="Rhea" id="RHEA-COMP:11060"/>
        <dbReference type="Rhea" id="RHEA-COMP:11605"/>
        <dbReference type="ChEBI" id="CHEBI:15378"/>
        <dbReference type="ChEBI" id="CHEBI:30013"/>
        <dbReference type="ChEBI" id="CHEBI:30616"/>
        <dbReference type="ChEBI" id="CHEBI:61977"/>
        <dbReference type="ChEBI" id="CHEBI:456216"/>
        <dbReference type="EC" id="2.7.11.1"/>
    </reaction>
</comment>
<dbReference type="InterPro" id="IPR000742">
    <property type="entry name" value="EGF"/>
</dbReference>
<dbReference type="Gene3D" id="1.10.510.10">
    <property type="entry name" value="Transferase(Phosphotransferase) domain 1"/>
    <property type="match status" value="1"/>
</dbReference>
<dbReference type="PROSITE" id="PS00108">
    <property type="entry name" value="PROTEIN_KINASE_ST"/>
    <property type="match status" value="1"/>
</dbReference>
<evidence type="ECO:0000256" key="2">
    <source>
        <dbReference type="ARBA" id="ARBA00022527"/>
    </source>
</evidence>
<dbReference type="SUPFAM" id="SSF51110">
    <property type="entry name" value="alpha-D-mannose-specific plant lectins"/>
    <property type="match status" value="1"/>
</dbReference>
<dbReference type="InterPro" id="IPR011009">
    <property type="entry name" value="Kinase-like_dom_sf"/>
</dbReference>
<dbReference type="OMA" id="QDNHPAY"/>
<evidence type="ECO:0000256" key="5">
    <source>
        <dbReference type="ARBA" id="ARBA00022692"/>
    </source>
</evidence>
<keyword evidence="6" id="KW-0732">Signal</keyword>
<dbReference type="InterPro" id="IPR000719">
    <property type="entry name" value="Prot_kinase_dom"/>
</dbReference>
<dbReference type="GO" id="GO:0048544">
    <property type="term" value="P:recognition of pollen"/>
    <property type="evidence" value="ECO:0007669"/>
    <property type="project" value="InterPro"/>
</dbReference>
<proteinExistence type="inferred from homology"/>
<sequence length="810" mass="91412">MTNVNPPQIIILSLGFIAIFSFHSSLASSTPWVYLSKGSSMSVENYASDVLTSPDKTFTCGFYQVGTNAFSFSIWFTNSADKAVVWMANRDRPVNGRHSRVLLRRDGTLVLTDADGSIVWSTNTTFVGDKAQLLNTGNLVLKDSSGNITWQSFDSPTDTLLPLQPLNKKTRLISSKGNGAYSSGYYNFYFDNDNILKLMYDGPEISSLYWPNPELSIYGNSRTNYNSTRFAVLDEVGKFLGSDTMEFSATDLGSGIKRRLTMDYDGNLRLYSLNESNGSWKISWEAMQQQCNVSRLCGRNGICVYTPMPRCSCPPGYEKTNPNDWSEGCKPKFNQTCHHPEEVKFVELPHTDFYGFDIRTKTEFIPLESCRNLCMQICSCVAFTYRISGEQYCFLKSALYNGYTSPAFPATIYLKLPKNLETSPTSDPSYSVCGSGETEISVGSSGIFHSESKAKWVYLYSFALSIGAIEAFLFASGWCCLFRRDREPTSTEDGYRVMFSQFRRFTYSELKKATKKFREELGRGGSGAVYKGGLEDNRVVAVKKLGDVIQVEEEFRAEVSTFGRINHINLVRMWGFCSERNHRLLVYEYVENGSLDKHLFSNANSNQLLNWKERFGIALGTAKGLAYLHHECLEWVIHCDVKPENILLDSNLVPKIADFGLAKFSPERGRTGPELSRIRGTKGYMAPDWALNLPITAKVDVYSYGVVLLEIVQGIRLSNWVVVDGEEISELTRFLRMVKKKMEDEEEEWIENIVDPRLNGQFNKKQAVVMIKIGISCVEEDRSKRLTMDMVVESLLECADDPEFNTANVP</sequence>
<evidence type="ECO:0000256" key="15">
    <source>
        <dbReference type="ARBA" id="ARBA00047899"/>
    </source>
</evidence>
<dbReference type="Pfam" id="PF00954">
    <property type="entry name" value="S_locus_glycop"/>
    <property type="match status" value="1"/>
</dbReference>
<dbReference type="PROSITE" id="PS50948">
    <property type="entry name" value="PAN"/>
    <property type="match status" value="1"/>
</dbReference>
<evidence type="ECO:0000256" key="16">
    <source>
        <dbReference type="ARBA" id="ARBA00048679"/>
    </source>
</evidence>
<dbReference type="Pfam" id="PF01453">
    <property type="entry name" value="B_lectin"/>
    <property type="match status" value="1"/>
</dbReference>
<dbReference type="Proteomes" id="UP000189703">
    <property type="component" value="Unplaced"/>
</dbReference>
<dbReference type="SUPFAM" id="SSF56112">
    <property type="entry name" value="Protein kinase-like (PK-like)"/>
    <property type="match status" value="1"/>
</dbReference>
<keyword evidence="3 18" id="KW-0245">EGF-like domain</keyword>
<dbReference type="PANTHER" id="PTHR47974:SF4">
    <property type="entry name" value="RECEPTOR-LIKE SERINE_THREONINE-PROTEIN KINASE"/>
    <property type="match status" value="1"/>
</dbReference>
<dbReference type="InterPro" id="IPR024171">
    <property type="entry name" value="SRK-like_kinase"/>
</dbReference>
<dbReference type="RefSeq" id="XP_010268197.1">
    <property type="nucleotide sequence ID" value="XM_010269895.2"/>
</dbReference>
<dbReference type="InterPro" id="IPR003609">
    <property type="entry name" value="Pan_app"/>
</dbReference>
<keyword evidence="8 17" id="KW-0418">Kinase</keyword>
<evidence type="ECO:0000256" key="8">
    <source>
        <dbReference type="ARBA" id="ARBA00022777"/>
    </source>
</evidence>
<dbReference type="eggNOG" id="ENOG502QRH4">
    <property type="taxonomic scope" value="Eukaryota"/>
</dbReference>
<evidence type="ECO:0000313" key="21">
    <source>
        <dbReference type="RefSeq" id="XP_010268197.1"/>
    </source>
</evidence>
<evidence type="ECO:0000256" key="7">
    <source>
        <dbReference type="ARBA" id="ARBA00022741"/>
    </source>
</evidence>
<evidence type="ECO:0000256" key="4">
    <source>
        <dbReference type="ARBA" id="ARBA00022679"/>
    </source>
</evidence>
<dbReference type="EC" id="2.7.11.1" evidence="17"/>
<keyword evidence="4 17" id="KW-0808">Transferase</keyword>
<keyword evidence="5" id="KW-0812">Transmembrane</keyword>
<dbReference type="PROSITE" id="PS50011">
    <property type="entry name" value="PROTEIN_KINASE_DOM"/>
    <property type="match status" value="1"/>
</dbReference>
<dbReference type="AlphaFoldDB" id="A0A1U8ALH3"/>
<dbReference type="CDD" id="cd00028">
    <property type="entry name" value="B_lectin"/>
    <property type="match status" value="1"/>
</dbReference>
<evidence type="ECO:0000256" key="11">
    <source>
        <dbReference type="ARBA" id="ARBA00023136"/>
    </source>
</evidence>
<dbReference type="SMART" id="SM00220">
    <property type="entry name" value="S_TKc"/>
    <property type="match status" value="1"/>
</dbReference>
<dbReference type="InterPro" id="IPR000858">
    <property type="entry name" value="S_locus_glycoprot_dom"/>
</dbReference>
<dbReference type="CDD" id="cd01098">
    <property type="entry name" value="PAN_AP_plant"/>
    <property type="match status" value="1"/>
</dbReference>
<evidence type="ECO:0000256" key="10">
    <source>
        <dbReference type="ARBA" id="ARBA00022989"/>
    </source>
</evidence>
<evidence type="ECO:0000256" key="9">
    <source>
        <dbReference type="ARBA" id="ARBA00022840"/>
    </source>
</evidence>
<keyword evidence="10" id="KW-1133">Transmembrane helix</keyword>
<keyword evidence="7 17" id="KW-0547">Nucleotide-binding</keyword>
<dbReference type="GO" id="GO:0016020">
    <property type="term" value="C:membrane"/>
    <property type="evidence" value="ECO:0007669"/>
    <property type="project" value="UniProtKB-SubCell"/>
</dbReference>
<dbReference type="InterPro" id="IPR008271">
    <property type="entry name" value="Ser/Thr_kinase_AS"/>
</dbReference>
<organism evidence="20 21">
    <name type="scientific">Nelumbo nucifera</name>
    <name type="common">Sacred lotus</name>
    <dbReference type="NCBI Taxonomy" id="4432"/>
    <lineage>
        <taxon>Eukaryota</taxon>
        <taxon>Viridiplantae</taxon>
        <taxon>Streptophyta</taxon>
        <taxon>Embryophyta</taxon>
        <taxon>Tracheophyta</taxon>
        <taxon>Spermatophyta</taxon>
        <taxon>Magnoliopsida</taxon>
        <taxon>Proteales</taxon>
        <taxon>Nelumbonaceae</taxon>
        <taxon>Nelumbo</taxon>
    </lineage>
</organism>
<evidence type="ECO:0000313" key="20">
    <source>
        <dbReference type="Proteomes" id="UP000189703"/>
    </source>
</evidence>
<dbReference type="SMART" id="SM00108">
    <property type="entry name" value="B_lectin"/>
    <property type="match status" value="1"/>
</dbReference>
<dbReference type="FunFam" id="1.10.510.10:FF:000302">
    <property type="entry name" value="Serine/threonine-protein kinase"/>
    <property type="match status" value="1"/>
</dbReference>
<dbReference type="Gene3D" id="3.30.200.20">
    <property type="entry name" value="Phosphorylase Kinase, domain 1"/>
    <property type="match status" value="1"/>
</dbReference>
<accession>A0A1U8ALH3</accession>